<dbReference type="PANTHER" id="PTHR23294">
    <property type="entry name" value="ET TRANSLATION PRODUCT-RELATED"/>
    <property type="match status" value="1"/>
</dbReference>
<dbReference type="SUPFAM" id="SSF103473">
    <property type="entry name" value="MFS general substrate transporter"/>
    <property type="match status" value="1"/>
</dbReference>
<gene>
    <name evidence="6" type="ORF">MFLAVUS_008485</name>
</gene>
<comment type="caution">
    <text evidence="6">The sequence shown here is derived from an EMBL/GenBank/DDBJ whole genome shotgun (WGS) entry which is preliminary data.</text>
</comment>
<feature type="transmembrane region" description="Helical" evidence="5">
    <location>
        <begin position="247"/>
        <end position="272"/>
    </location>
</feature>
<feature type="transmembrane region" description="Helical" evidence="5">
    <location>
        <begin position="51"/>
        <end position="81"/>
    </location>
</feature>
<dbReference type="InterPro" id="IPR036259">
    <property type="entry name" value="MFS_trans_sf"/>
</dbReference>
<evidence type="ECO:0000256" key="1">
    <source>
        <dbReference type="ARBA" id="ARBA00004141"/>
    </source>
</evidence>
<proteinExistence type="predicted"/>
<evidence type="ECO:0000313" key="7">
    <source>
        <dbReference type="Proteomes" id="UP001473302"/>
    </source>
</evidence>
<dbReference type="InterPro" id="IPR010291">
    <property type="entry name" value="Ion_channel_UNC-93"/>
</dbReference>
<keyword evidence="2 5" id="KW-0812">Transmembrane</keyword>
<evidence type="ECO:0000256" key="3">
    <source>
        <dbReference type="ARBA" id="ARBA00022989"/>
    </source>
</evidence>
<dbReference type="PANTHER" id="PTHR23294:SF59">
    <property type="entry name" value="UNC93-LIKE PROTEIN C922.05C"/>
    <property type="match status" value="1"/>
</dbReference>
<accession>A0ABP9Z7D3</accession>
<comment type="subcellular location">
    <subcellularLocation>
        <location evidence="1">Membrane</location>
        <topology evidence="1">Multi-pass membrane protein</topology>
    </subcellularLocation>
</comment>
<feature type="transmembrane region" description="Helical" evidence="5">
    <location>
        <begin position="181"/>
        <end position="198"/>
    </location>
</feature>
<reference evidence="6 7" key="1">
    <citation type="submission" date="2024-04" db="EMBL/GenBank/DDBJ databases">
        <title>genome sequences of Mucor flavus KT1a and Helicostylum pulchrum KT1b strains isolated from the surface of a dry-aged beef.</title>
        <authorList>
            <person name="Toyotome T."/>
            <person name="Hosono M."/>
            <person name="Torimaru M."/>
            <person name="Fukuda K."/>
            <person name="Mikami N."/>
        </authorList>
    </citation>
    <scope>NUCLEOTIDE SEQUENCE [LARGE SCALE GENOMIC DNA]</scope>
    <source>
        <strain evidence="6 7">KT1a</strain>
    </source>
</reference>
<organism evidence="6 7">
    <name type="scientific">Mucor flavus</name>
    <dbReference type="NCBI Taxonomy" id="439312"/>
    <lineage>
        <taxon>Eukaryota</taxon>
        <taxon>Fungi</taxon>
        <taxon>Fungi incertae sedis</taxon>
        <taxon>Mucoromycota</taxon>
        <taxon>Mucoromycotina</taxon>
        <taxon>Mucoromycetes</taxon>
        <taxon>Mucorales</taxon>
        <taxon>Mucorineae</taxon>
        <taxon>Mucoraceae</taxon>
        <taxon>Mucor</taxon>
    </lineage>
</organism>
<keyword evidence="7" id="KW-1185">Reference proteome</keyword>
<feature type="transmembrane region" description="Helical" evidence="5">
    <location>
        <begin position="218"/>
        <end position="235"/>
    </location>
</feature>
<dbReference type="InterPro" id="IPR051617">
    <property type="entry name" value="UNC-93-like_regulator"/>
</dbReference>
<keyword evidence="3 5" id="KW-1133">Transmembrane helix</keyword>
<feature type="transmembrane region" description="Helical" evidence="5">
    <location>
        <begin position="355"/>
        <end position="377"/>
    </location>
</feature>
<dbReference type="Pfam" id="PF05978">
    <property type="entry name" value="UNC-93"/>
    <property type="match status" value="1"/>
</dbReference>
<sequence length="427" mass="46782">MILNCDVGGPSPSSQITIFATSVTFTLRSLISAPLYNIFGHRVIIPSALAYVLYVDAFLSTSYAFTIAAVAILGIGAGFLWTAQAGIMMSYPAEQDKGKTGATIGAVIPVVNEWNSKDSAVKQSTYIAFIVIMTFGALLTLALLRSNKVVRADGSRVSFHKISNWKRETIEVLKLFKDPRMLILIPLFAGSNWFYTYQFNGIKSPGFTSIRARDLNNFLYWLFQIIGAGLFGVFLDPTKIGSRKARAIYGNILNLVIITALWIAAIFIQKGYTRESVLAPDYVKLDITDPKYPGIVVVYALFGVIDAMYQDYIYWLLGTMTNDVERAARYGGFYKTIQNACNAVANQLEAKKVSYMAQLIIVFTINVVGLLLALIVAKGIPDVTIENLEDGHAVGTLVGGQLEDIGDGNGSVHLSERLSDKVDKSEV</sequence>
<keyword evidence="4 5" id="KW-0472">Membrane</keyword>
<evidence type="ECO:0000256" key="2">
    <source>
        <dbReference type="ARBA" id="ARBA00022692"/>
    </source>
</evidence>
<evidence type="ECO:0000256" key="4">
    <source>
        <dbReference type="ARBA" id="ARBA00023136"/>
    </source>
</evidence>
<evidence type="ECO:0000313" key="6">
    <source>
        <dbReference type="EMBL" id="GAA5814981.1"/>
    </source>
</evidence>
<name>A0ABP9Z7D3_9FUNG</name>
<dbReference type="Proteomes" id="UP001473302">
    <property type="component" value="Unassembled WGS sequence"/>
</dbReference>
<dbReference type="EMBL" id="BAABUK010000023">
    <property type="protein sequence ID" value="GAA5814981.1"/>
    <property type="molecule type" value="Genomic_DNA"/>
</dbReference>
<feature type="transmembrane region" description="Helical" evidence="5">
    <location>
        <begin position="126"/>
        <end position="144"/>
    </location>
</feature>
<evidence type="ECO:0000256" key="5">
    <source>
        <dbReference type="SAM" id="Phobius"/>
    </source>
</evidence>
<dbReference type="Gene3D" id="1.20.1250.20">
    <property type="entry name" value="MFS general substrate transporter like domains"/>
    <property type="match status" value="1"/>
</dbReference>
<feature type="transmembrane region" description="Helical" evidence="5">
    <location>
        <begin position="292"/>
        <end position="309"/>
    </location>
</feature>
<protein>
    <submittedName>
        <fullName evidence="6">Uncharacterized protein</fullName>
    </submittedName>
</protein>